<dbReference type="PANTHER" id="PTHR11203">
    <property type="entry name" value="CLEAVAGE AND POLYADENYLATION SPECIFICITY FACTOR FAMILY MEMBER"/>
    <property type="match status" value="1"/>
</dbReference>
<dbReference type="GO" id="GO:0004521">
    <property type="term" value="F:RNA endonuclease activity"/>
    <property type="evidence" value="ECO:0007669"/>
    <property type="project" value="TreeGrafter"/>
</dbReference>
<dbReference type="GO" id="GO:0004534">
    <property type="term" value="F:5'-3' RNA exonuclease activity"/>
    <property type="evidence" value="ECO:0007669"/>
    <property type="project" value="TreeGrafter"/>
</dbReference>
<organism evidence="5 6">
    <name type="scientific">Liquidambar formosana</name>
    <name type="common">Formosan gum</name>
    <dbReference type="NCBI Taxonomy" id="63359"/>
    <lineage>
        <taxon>Eukaryota</taxon>
        <taxon>Viridiplantae</taxon>
        <taxon>Streptophyta</taxon>
        <taxon>Embryophyta</taxon>
        <taxon>Tracheophyta</taxon>
        <taxon>Spermatophyta</taxon>
        <taxon>Magnoliopsida</taxon>
        <taxon>eudicotyledons</taxon>
        <taxon>Gunneridae</taxon>
        <taxon>Pentapetalae</taxon>
        <taxon>Saxifragales</taxon>
        <taxon>Altingiaceae</taxon>
        <taxon>Liquidambar</taxon>
    </lineage>
</organism>
<dbReference type="InterPro" id="IPR050698">
    <property type="entry name" value="MBL"/>
</dbReference>
<evidence type="ECO:0000256" key="2">
    <source>
        <dbReference type="ARBA" id="ARBA00022664"/>
    </source>
</evidence>
<evidence type="ECO:0000256" key="3">
    <source>
        <dbReference type="ARBA" id="ARBA00023242"/>
    </source>
</evidence>
<reference evidence="5 6" key="1">
    <citation type="journal article" date="2024" name="Plant J.">
        <title>Genome sequences and population genomics reveal climatic adaptation and genomic divergence between two closely related sweetgum species.</title>
        <authorList>
            <person name="Xu W.Q."/>
            <person name="Ren C.Q."/>
            <person name="Zhang X.Y."/>
            <person name="Comes H.P."/>
            <person name="Liu X.H."/>
            <person name="Li Y.G."/>
            <person name="Kettle C.J."/>
            <person name="Jalonen R."/>
            <person name="Gaisberger H."/>
            <person name="Ma Y.Z."/>
            <person name="Qiu Y.X."/>
        </authorList>
    </citation>
    <scope>NUCLEOTIDE SEQUENCE [LARGE SCALE GENOMIC DNA]</scope>
    <source>
        <strain evidence="5">Hangzhou</strain>
    </source>
</reference>
<dbReference type="GO" id="GO:0003723">
    <property type="term" value="F:RNA binding"/>
    <property type="evidence" value="ECO:0007669"/>
    <property type="project" value="TreeGrafter"/>
</dbReference>
<comment type="subcellular location">
    <subcellularLocation>
        <location evidence="1">Nucleus</location>
    </subcellularLocation>
</comment>
<dbReference type="Proteomes" id="UP001415857">
    <property type="component" value="Unassembled WGS sequence"/>
</dbReference>
<sequence>MEKLMRWGGSNKNLSLSLPDGNTKIISPKNCQSVEMYFNSKKMAKAIGRLAEKTPEVGETVSGLLVKEGFTYQIMAPDDLHVFSQLSTANVTQRITIPYSGAFGVIKHRLKQIYESVESSTDEESEVPTIRVHDRVAVKQESEKHISLHWTSDPVSDMVLDSIVALVLNISREIPKVVVESEAMKTEEENGKKAEKVIHALLVSLFGDVKFGENGKLVISVDGNVAHLDKQSGDVDSGNEGLKERVRAAFQRIQSVVKPIPLSAS</sequence>
<gene>
    <name evidence="5" type="ORF">L1049_015589</name>
</gene>
<name>A0AAP0RY45_LIQFO</name>
<comment type="caution">
    <text evidence="5">The sequence shown here is derived from an EMBL/GenBank/DDBJ whole genome shotgun (WGS) entry which is preliminary data.</text>
</comment>
<evidence type="ECO:0000313" key="6">
    <source>
        <dbReference type="Proteomes" id="UP001415857"/>
    </source>
</evidence>
<proteinExistence type="predicted"/>
<protein>
    <recommendedName>
        <fullName evidence="4">Pre-mRNA 3'-end-processing endonuclease polyadenylation factor C-term domain-containing protein</fullName>
    </recommendedName>
</protein>
<dbReference type="Pfam" id="PF11718">
    <property type="entry name" value="CPSF73-100_C"/>
    <property type="match status" value="1"/>
</dbReference>
<dbReference type="EMBL" id="JBBPBK010000004">
    <property type="protein sequence ID" value="KAK9287178.1"/>
    <property type="molecule type" value="Genomic_DNA"/>
</dbReference>
<evidence type="ECO:0000256" key="1">
    <source>
        <dbReference type="ARBA" id="ARBA00004123"/>
    </source>
</evidence>
<keyword evidence="3" id="KW-0539">Nucleus</keyword>
<dbReference type="PANTHER" id="PTHR11203:SF11">
    <property type="entry name" value="CLEAVAGE AND POLYADENYLATION SPECIFICITY FACTOR SUBUNIT 3"/>
    <property type="match status" value="1"/>
</dbReference>
<keyword evidence="6" id="KW-1185">Reference proteome</keyword>
<dbReference type="InterPro" id="IPR021718">
    <property type="entry name" value="CPSF73-100_C"/>
</dbReference>
<evidence type="ECO:0000313" key="5">
    <source>
        <dbReference type="EMBL" id="KAK9287178.1"/>
    </source>
</evidence>
<dbReference type="SMART" id="SM01098">
    <property type="entry name" value="CPSF73-100_C"/>
    <property type="match status" value="1"/>
</dbReference>
<evidence type="ECO:0000259" key="4">
    <source>
        <dbReference type="SMART" id="SM01098"/>
    </source>
</evidence>
<keyword evidence="2" id="KW-0507">mRNA processing</keyword>
<feature type="domain" description="Pre-mRNA 3'-end-processing endonuclease polyadenylation factor C-term" evidence="4">
    <location>
        <begin position="57"/>
        <end position="260"/>
    </location>
</feature>
<accession>A0AAP0RY45</accession>
<dbReference type="AlphaFoldDB" id="A0AAP0RY45"/>
<dbReference type="GO" id="GO:0006398">
    <property type="term" value="P:mRNA 3'-end processing by stem-loop binding and cleavage"/>
    <property type="evidence" value="ECO:0007669"/>
    <property type="project" value="TreeGrafter"/>
</dbReference>
<dbReference type="GO" id="GO:0005847">
    <property type="term" value="C:mRNA cleavage and polyadenylation specificity factor complex"/>
    <property type="evidence" value="ECO:0007669"/>
    <property type="project" value="TreeGrafter"/>
</dbReference>